<dbReference type="GO" id="GO:0030288">
    <property type="term" value="C:outer membrane-bounded periplasmic space"/>
    <property type="evidence" value="ECO:0007669"/>
    <property type="project" value="UniProtKB-ARBA"/>
</dbReference>
<reference evidence="10" key="1">
    <citation type="submission" date="2015-07" db="EMBL/GenBank/DDBJ databases">
        <title>Genome sequencing project for genomic taxonomy and phylogenomics of Bacillus-like bacteria.</title>
        <authorList>
            <person name="Liu B."/>
            <person name="Wang J."/>
            <person name="Zhu Y."/>
            <person name="Liu G."/>
            <person name="Chen Q."/>
            <person name="Chen Z."/>
            <person name="Lan J."/>
            <person name="Che J."/>
            <person name="Ge C."/>
            <person name="Shi H."/>
            <person name="Pan Z."/>
            <person name="Liu X."/>
        </authorList>
    </citation>
    <scope>NUCLEOTIDE SEQUENCE [LARGE SCALE GENOMIC DNA]</scope>
    <source>
        <strain evidence="10">DSM 9887</strain>
    </source>
</reference>
<keyword evidence="5" id="KW-0653">Protein transport</keyword>
<dbReference type="STRING" id="54915.ADS79_30875"/>
<evidence type="ECO:0000256" key="2">
    <source>
        <dbReference type="ARBA" id="ARBA00005695"/>
    </source>
</evidence>
<evidence type="ECO:0000313" key="11">
    <source>
        <dbReference type="Proteomes" id="UP000319578"/>
    </source>
</evidence>
<evidence type="ECO:0000313" key="8">
    <source>
        <dbReference type="EMBL" id="GED71440.1"/>
    </source>
</evidence>
<sequence length="549" mass="60921">MKKNVFVAMSSILVLGAALAGCGGAGNEAAKPADNNASQGATAEKPAAGPKVLRLNLHSEPPTADPGIAEDSTSGTIIRATFEGLTRNAGDGKVHEAAAESYTVSEDGKTYTFKIRDAKWSNGDAVTAKDFEYAWKRALDPKTASNYAYQLYYVKNGEAFNKGTAKVEDVGVKALDDKTLEVVLENPTPFFPELTAFYTYFPVNQKVVEANDKWAADAKTHVGNGPFKLDLWEHKNKLNLVKNDNYWDKDNVKLDKIEFSMVEDENTELSMFDNGELDWAGAPTSALPTDAIPALKDAGKMKTQPIAGTYWYKFNTEKAPFNNVKIRKAFAYSIDRQALIDNVLQAGQLPATGAVPPSMALNKDGYYKDKDLETAKKLLEEGMKEEGITKLPTVTLSYNTSEGHKKIAEAIQDQWKKQLGVDVKLENKEWKVYIEDLHQGSFQIGRMGWLGDFNDPINFLELYKDKKGGNNDTNWENPKYKELLNQSALEQDPEKRKAILAQAEQILMDDMPIMPIYFYTQSWVQNDKVTGVVIDGLGQVDYKNADIAQ</sequence>
<evidence type="ECO:0000313" key="9">
    <source>
        <dbReference type="EMBL" id="KNB68931.1"/>
    </source>
</evidence>
<dbReference type="PANTHER" id="PTHR30290">
    <property type="entry name" value="PERIPLASMIC BINDING COMPONENT OF ABC TRANSPORTER"/>
    <property type="match status" value="1"/>
</dbReference>
<keyword evidence="11" id="KW-1185">Reference proteome</keyword>
<evidence type="ECO:0000259" key="7">
    <source>
        <dbReference type="Pfam" id="PF00496"/>
    </source>
</evidence>
<dbReference type="InterPro" id="IPR039424">
    <property type="entry name" value="SBP_5"/>
</dbReference>
<organism evidence="9 10">
    <name type="scientific">Brevibacillus reuszeri</name>
    <dbReference type="NCBI Taxonomy" id="54915"/>
    <lineage>
        <taxon>Bacteria</taxon>
        <taxon>Bacillati</taxon>
        <taxon>Bacillota</taxon>
        <taxon>Bacilli</taxon>
        <taxon>Bacillales</taxon>
        <taxon>Paenibacillaceae</taxon>
        <taxon>Brevibacillus</taxon>
    </lineage>
</organism>
<dbReference type="Pfam" id="PF00496">
    <property type="entry name" value="SBP_bac_5"/>
    <property type="match status" value="1"/>
</dbReference>
<evidence type="ECO:0000256" key="6">
    <source>
        <dbReference type="SAM" id="SignalP"/>
    </source>
</evidence>
<evidence type="ECO:0000256" key="1">
    <source>
        <dbReference type="ARBA" id="ARBA00004196"/>
    </source>
</evidence>
<dbReference type="GO" id="GO:0015833">
    <property type="term" value="P:peptide transport"/>
    <property type="evidence" value="ECO:0007669"/>
    <property type="project" value="UniProtKB-KW"/>
</dbReference>
<dbReference type="PROSITE" id="PS51257">
    <property type="entry name" value="PROKAR_LIPOPROTEIN"/>
    <property type="match status" value="1"/>
</dbReference>
<protein>
    <submittedName>
        <fullName evidence="9">ABC transporter substrate-binding protein</fullName>
    </submittedName>
    <submittedName>
        <fullName evidence="8">Oligopeptide-binding protein OppA</fullName>
    </submittedName>
</protein>
<dbReference type="RefSeq" id="WP_049742311.1">
    <property type="nucleotide sequence ID" value="NZ_BJON01000021.1"/>
</dbReference>
<keyword evidence="5" id="KW-0571">Peptide transport</keyword>
<dbReference type="Gene3D" id="3.40.190.10">
    <property type="entry name" value="Periplasmic binding protein-like II"/>
    <property type="match status" value="1"/>
</dbReference>
<feature type="chain" id="PRO_5039119566" evidence="6">
    <location>
        <begin position="21"/>
        <end position="549"/>
    </location>
</feature>
<dbReference type="PANTHER" id="PTHR30290:SF79">
    <property type="entry name" value="DIPEPTIDE-BINDING PROTEIN DPPE"/>
    <property type="match status" value="1"/>
</dbReference>
<comment type="similarity">
    <text evidence="2">Belongs to the bacterial solute-binding protein 5 family.</text>
</comment>
<dbReference type="GO" id="GO:0043190">
    <property type="term" value="C:ATP-binding cassette (ABC) transporter complex"/>
    <property type="evidence" value="ECO:0007669"/>
    <property type="project" value="InterPro"/>
</dbReference>
<comment type="subcellular location">
    <subcellularLocation>
        <location evidence="1">Cell envelope</location>
    </subcellularLocation>
</comment>
<feature type="domain" description="Solute-binding protein family 5" evidence="7">
    <location>
        <begin position="93"/>
        <end position="470"/>
    </location>
</feature>
<accession>A0A0K9YJU6</accession>
<evidence type="ECO:0000256" key="4">
    <source>
        <dbReference type="ARBA" id="ARBA00022729"/>
    </source>
</evidence>
<keyword evidence="3" id="KW-0813">Transport</keyword>
<dbReference type="Gene3D" id="3.10.105.10">
    <property type="entry name" value="Dipeptide-binding Protein, Domain 3"/>
    <property type="match status" value="1"/>
</dbReference>
<dbReference type="GO" id="GO:1904680">
    <property type="term" value="F:peptide transmembrane transporter activity"/>
    <property type="evidence" value="ECO:0007669"/>
    <property type="project" value="TreeGrafter"/>
</dbReference>
<keyword evidence="4 6" id="KW-0732">Signal</keyword>
<gene>
    <name evidence="8" type="primary">oppA_16</name>
    <name evidence="9" type="ORF">ADS79_30875</name>
    <name evidence="8" type="ORF">BRE01_51420</name>
</gene>
<dbReference type="Proteomes" id="UP000036834">
    <property type="component" value="Unassembled WGS sequence"/>
</dbReference>
<dbReference type="EMBL" id="LGIQ01000016">
    <property type="protein sequence ID" value="KNB68931.1"/>
    <property type="molecule type" value="Genomic_DNA"/>
</dbReference>
<feature type="signal peptide" evidence="6">
    <location>
        <begin position="1"/>
        <end position="20"/>
    </location>
</feature>
<comment type="caution">
    <text evidence="9">The sequence shown here is derived from an EMBL/GenBank/DDBJ whole genome shotgun (WGS) entry which is preliminary data.</text>
</comment>
<name>A0A0K9YJU6_9BACL</name>
<dbReference type="SUPFAM" id="SSF53850">
    <property type="entry name" value="Periplasmic binding protein-like II"/>
    <property type="match status" value="1"/>
</dbReference>
<dbReference type="InterPro" id="IPR000914">
    <property type="entry name" value="SBP_5_dom"/>
</dbReference>
<dbReference type="Gene3D" id="3.90.76.10">
    <property type="entry name" value="Dipeptide-binding Protein, Domain 1"/>
    <property type="match status" value="1"/>
</dbReference>
<dbReference type="EMBL" id="BJON01000021">
    <property type="protein sequence ID" value="GED71440.1"/>
    <property type="molecule type" value="Genomic_DNA"/>
</dbReference>
<dbReference type="PATRIC" id="fig|54915.3.peg.5871"/>
<reference evidence="9" key="2">
    <citation type="submission" date="2015-07" db="EMBL/GenBank/DDBJ databases">
        <title>MeaNS - Measles Nucleotide Surveillance Program.</title>
        <authorList>
            <person name="Tran T."/>
            <person name="Druce J."/>
        </authorList>
    </citation>
    <scope>NUCLEOTIDE SEQUENCE</scope>
    <source>
        <strain evidence="9">DSM 9887</strain>
    </source>
</reference>
<dbReference type="FunFam" id="3.10.105.10:FF:000001">
    <property type="entry name" value="Oligopeptide ABC transporter, oligopeptide-binding protein"/>
    <property type="match status" value="1"/>
</dbReference>
<evidence type="ECO:0000313" key="10">
    <source>
        <dbReference type="Proteomes" id="UP000036834"/>
    </source>
</evidence>
<dbReference type="PIRSF" id="PIRSF002741">
    <property type="entry name" value="MppA"/>
    <property type="match status" value="1"/>
</dbReference>
<proteinExistence type="inferred from homology"/>
<evidence type="ECO:0000256" key="5">
    <source>
        <dbReference type="ARBA" id="ARBA00022856"/>
    </source>
</evidence>
<reference evidence="8 11" key="3">
    <citation type="submission" date="2019-06" db="EMBL/GenBank/DDBJ databases">
        <title>Whole genome shotgun sequence of Brevibacillus reuszeri NBRC 15719.</title>
        <authorList>
            <person name="Hosoyama A."/>
            <person name="Uohara A."/>
            <person name="Ohji S."/>
            <person name="Ichikawa N."/>
        </authorList>
    </citation>
    <scope>NUCLEOTIDE SEQUENCE [LARGE SCALE GENOMIC DNA]</scope>
    <source>
        <strain evidence="8 11">NBRC 15719</strain>
    </source>
</reference>
<dbReference type="CDD" id="cd08504">
    <property type="entry name" value="PBP2_OppA"/>
    <property type="match status" value="1"/>
</dbReference>
<dbReference type="OrthoDB" id="9801912at2"/>
<dbReference type="InterPro" id="IPR030678">
    <property type="entry name" value="Peptide/Ni-bd"/>
</dbReference>
<dbReference type="FunFam" id="3.90.76.10:FF:000001">
    <property type="entry name" value="Oligopeptide ABC transporter substrate-binding protein"/>
    <property type="match status" value="1"/>
</dbReference>
<dbReference type="AlphaFoldDB" id="A0A0K9YJU6"/>
<evidence type="ECO:0000256" key="3">
    <source>
        <dbReference type="ARBA" id="ARBA00022448"/>
    </source>
</evidence>
<dbReference type="Proteomes" id="UP000319578">
    <property type="component" value="Unassembled WGS sequence"/>
</dbReference>